<evidence type="ECO:0000313" key="3">
    <source>
        <dbReference type="Proteomes" id="UP001227230"/>
    </source>
</evidence>
<accession>A0ABY9CSQ5</accession>
<dbReference type="Proteomes" id="UP001227230">
    <property type="component" value="Chromosome 11"/>
</dbReference>
<evidence type="ECO:0000259" key="1">
    <source>
        <dbReference type="Pfam" id="PF07727"/>
    </source>
</evidence>
<proteinExistence type="predicted"/>
<dbReference type="SUPFAM" id="SSF56672">
    <property type="entry name" value="DNA/RNA polymerases"/>
    <property type="match status" value="1"/>
</dbReference>
<organism evidence="2 3">
    <name type="scientific">Vitis vinifera</name>
    <name type="common">Grape</name>
    <dbReference type="NCBI Taxonomy" id="29760"/>
    <lineage>
        <taxon>Eukaryota</taxon>
        <taxon>Viridiplantae</taxon>
        <taxon>Streptophyta</taxon>
        <taxon>Embryophyta</taxon>
        <taxon>Tracheophyta</taxon>
        <taxon>Spermatophyta</taxon>
        <taxon>Magnoliopsida</taxon>
        <taxon>eudicotyledons</taxon>
        <taxon>Gunneridae</taxon>
        <taxon>Pentapetalae</taxon>
        <taxon>rosids</taxon>
        <taxon>Vitales</taxon>
        <taxon>Vitaceae</taxon>
        <taxon>Viteae</taxon>
        <taxon>Vitis</taxon>
    </lineage>
</organism>
<name>A0ABY9CSQ5_VITVI</name>
<dbReference type="EMBL" id="CP126658">
    <property type="protein sequence ID" value="WJZ98238.1"/>
    <property type="molecule type" value="Genomic_DNA"/>
</dbReference>
<gene>
    <name evidence="2" type="ORF">VitviT2T_016778</name>
</gene>
<dbReference type="PANTHER" id="PTHR11439">
    <property type="entry name" value="GAG-POL-RELATED RETROTRANSPOSON"/>
    <property type="match status" value="1"/>
</dbReference>
<dbReference type="PANTHER" id="PTHR11439:SF440">
    <property type="entry name" value="INTEGRASE CATALYTIC DOMAIN-CONTAINING PROTEIN"/>
    <property type="match status" value="1"/>
</dbReference>
<dbReference type="CDD" id="cd09272">
    <property type="entry name" value="RNase_HI_RT_Ty1"/>
    <property type="match status" value="1"/>
</dbReference>
<dbReference type="Pfam" id="PF07727">
    <property type="entry name" value="RVT_2"/>
    <property type="match status" value="1"/>
</dbReference>
<evidence type="ECO:0000313" key="2">
    <source>
        <dbReference type="EMBL" id="WJZ98238.1"/>
    </source>
</evidence>
<dbReference type="InterPro" id="IPR043502">
    <property type="entry name" value="DNA/RNA_pol_sf"/>
</dbReference>
<keyword evidence="3" id="KW-1185">Reference proteome</keyword>
<sequence length="334" mass="37889">MFYKYSRKGKIVVLIVYVDDIILTGDDSLEIERLKKALTCEFEIKDLGPLRYFLGMEFARSKKGIFISQRKYILDLLNETGLLECKAIETPIEPNLKLQPASPVEVIDKEKYQCLIGILIYLSHTCPNIAFAVSMVSQFMHSPNQGHFDATYRILRYLKGTPGKGLPYENQGHLQVGVFTDADWAGSVIDRRSTSGYCTFVGGNLVTWRSKKQSIVARSSAEAEFRVVAHDICEVLWIKQSLEELKVASPLPMKVFCDNKDVIAIALNAVLHDRTKHVEVDKHFIKEKLENRLIVMPYIPTVEQVANILTKGLPKKQFDDFVSKLAMNDIFKPA</sequence>
<feature type="domain" description="Reverse transcriptase Ty1/copia-type" evidence="1">
    <location>
        <begin position="1"/>
        <end position="93"/>
    </location>
</feature>
<reference evidence="2 3" key="1">
    <citation type="journal article" date="2023" name="Hortic Res">
        <title>The complete reference genome for grapevine (Vitis vinifera L.) genetics and breeding.</title>
        <authorList>
            <person name="Shi X."/>
            <person name="Cao S."/>
            <person name="Wang X."/>
            <person name="Huang S."/>
            <person name="Wang Y."/>
            <person name="Liu Z."/>
            <person name="Liu W."/>
            <person name="Leng X."/>
            <person name="Peng Y."/>
            <person name="Wang N."/>
            <person name="Wang Y."/>
            <person name="Ma Z."/>
            <person name="Xu X."/>
            <person name="Zhang F."/>
            <person name="Xue H."/>
            <person name="Zhong H."/>
            <person name="Wang Y."/>
            <person name="Zhang K."/>
            <person name="Velt A."/>
            <person name="Avia K."/>
            <person name="Holtgrawe D."/>
            <person name="Grimplet J."/>
            <person name="Matus J.T."/>
            <person name="Ware D."/>
            <person name="Wu X."/>
            <person name="Wang H."/>
            <person name="Liu C."/>
            <person name="Fang Y."/>
            <person name="Rustenholz C."/>
            <person name="Cheng Z."/>
            <person name="Xiao H."/>
            <person name="Zhou Y."/>
        </authorList>
    </citation>
    <scope>NUCLEOTIDE SEQUENCE [LARGE SCALE GENOMIC DNA]</scope>
    <source>
        <strain evidence="3">cv. Pinot noir / PN40024</strain>
        <tissue evidence="2">Leaf</tissue>
    </source>
</reference>
<protein>
    <recommendedName>
        <fullName evidence="1">Reverse transcriptase Ty1/copia-type domain-containing protein</fullName>
    </recommendedName>
</protein>
<dbReference type="InterPro" id="IPR013103">
    <property type="entry name" value="RVT_2"/>
</dbReference>